<evidence type="ECO:0000256" key="3">
    <source>
        <dbReference type="ARBA" id="ARBA00023125"/>
    </source>
</evidence>
<accession>A0A212KLL5</accession>
<evidence type="ECO:0000256" key="4">
    <source>
        <dbReference type="ARBA" id="ARBA00023163"/>
    </source>
</evidence>
<evidence type="ECO:0000256" key="2">
    <source>
        <dbReference type="ARBA" id="ARBA00023015"/>
    </source>
</evidence>
<keyword evidence="3" id="KW-0238">DNA-binding</keyword>
<evidence type="ECO:0000313" key="6">
    <source>
        <dbReference type="EMBL" id="SBW12561.1"/>
    </source>
</evidence>
<dbReference type="PRINTS" id="PR00039">
    <property type="entry name" value="HTHLYSR"/>
</dbReference>
<dbReference type="Pfam" id="PF03466">
    <property type="entry name" value="LysR_substrate"/>
    <property type="match status" value="1"/>
</dbReference>
<dbReference type="InterPro" id="IPR005119">
    <property type="entry name" value="LysR_subst-bd"/>
</dbReference>
<dbReference type="Pfam" id="PF00126">
    <property type="entry name" value="HTH_1"/>
    <property type="match status" value="1"/>
</dbReference>
<dbReference type="InterPro" id="IPR036388">
    <property type="entry name" value="WH-like_DNA-bd_sf"/>
</dbReference>
<dbReference type="EMBL" id="FLUO01000003">
    <property type="protein sequence ID" value="SBW12561.1"/>
    <property type="molecule type" value="Genomic_DNA"/>
</dbReference>
<evidence type="ECO:0000259" key="5">
    <source>
        <dbReference type="PROSITE" id="PS50931"/>
    </source>
</evidence>
<organism evidence="6">
    <name type="scientific">uncultured Alphaproteobacteria bacterium</name>
    <dbReference type="NCBI Taxonomy" id="91750"/>
    <lineage>
        <taxon>Bacteria</taxon>
        <taxon>Pseudomonadati</taxon>
        <taxon>Pseudomonadota</taxon>
        <taxon>Alphaproteobacteria</taxon>
        <taxon>environmental samples</taxon>
    </lineage>
</organism>
<dbReference type="PROSITE" id="PS50931">
    <property type="entry name" value="HTH_LYSR"/>
    <property type="match status" value="1"/>
</dbReference>
<dbReference type="GO" id="GO:0003700">
    <property type="term" value="F:DNA-binding transcription factor activity"/>
    <property type="evidence" value="ECO:0007669"/>
    <property type="project" value="InterPro"/>
</dbReference>
<dbReference type="SUPFAM" id="SSF53850">
    <property type="entry name" value="Periplasmic binding protein-like II"/>
    <property type="match status" value="1"/>
</dbReference>
<dbReference type="CDD" id="cd05466">
    <property type="entry name" value="PBP2_LTTR_substrate"/>
    <property type="match status" value="1"/>
</dbReference>
<dbReference type="InterPro" id="IPR000847">
    <property type="entry name" value="LysR_HTH_N"/>
</dbReference>
<dbReference type="AlphaFoldDB" id="A0A212KLL5"/>
<dbReference type="InterPro" id="IPR036390">
    <property type="entry name" value="WH_DNA-bd_sf"/>
</dbReference>
<dbReference type="GO" id="GO:0000976">
    <property type="term" value="F:transcription cis-regulatory region binding"/>
    <property type="evidence" value="ECO:0007669"/>
    <property type="project" value="TreeGrafter"/>
</dbReference>
<sequence length="302" mass="33241">MDIGWLQDFLTVAELGNFTRASQQRNASQPALTRRIQALEAWLGARLIDRSVFPTQLTPEGERFRELAGEILRQVVDARIAVSGQINAQHDRVRVAVPHSLATGRLPQWWRDWASGRALSCQVVAGNVHDTVAAFVSGAADLLVCYHHAHQPIHLDPEQYESVPVAVEYLRPYALAEKAERWALPEKGEREIPLLKYSSGSYLGRMVDLIFENAPATLTGTCAFESDMADVLCHMASAGHGVAWLLDCTARQAGTELVPVGGGGKWSMPLSLAAYRDRANHRAALNRLWAGLLSDQQEKACV</sequence>
<gene>
    <name evidence="6" type="ORF">KL86APRO_30093</name>
</gene>
<dbReference type="SUPFAM" id="SSF46785">
    <property type="entry name" value="Winged helix' DNA-binding domain"/>
    <property type="match status" value="1"/>
</dbReference>
<protein>
    <submittedName>
        <fullName evidence="6">Putative LysR family transcriptional regulator</fullName>
    </submittedName>
</protein>
<proteinExistence type="inferred from homology"/>
<comment type="similarity">
    <text evidence="1">Belongs to the LysR transcriptional regulatory family.</text>
</comment>
<feature type="domain" description="HTH lysR-type" evidence="5">
    <location>
        <begin position="1"/>
        <end position="58"/>
    </location>
</feature>
<name>A0A212KLL5_9PROT</name>
<dbReference type="PANTHER" id="PTHR30126">
    <property type="entry name" value="HTH-TYPE TRANSCRIPTIONAL REGULATOR"/>
    <property type="match status" value="1"/>
</dbReference>
<dbReference type="Gene3D" id="3.40.190.10">
    <property type="entry name" value="Periplasmic binding protein-like II"/>
    <property type="match status" value="2"/>
</dbReference>
<dbReference type="PANTHER" id="PTHR30126:SF2">
    <property type="entry name" value="HTH-TYPE TRANSCRIPTIONAL REGULATOR YJIE"/>
    <property type="match status" value="1"/>
</dbReference>
<reference evidence="6" key="1">
    <citation type="submission" date="2016-04" db="EMBL/GenBank/DDBJ databases">
        <authorList>
            <person name="Evans L.H."/>
            <person name="Alamgir A."/>
            <person name="Owens N."/>
            <person name="Weber N.D."/>
            <person name="Virtaneva K."/>
            <person name="Barbian K."/>
            <person name="Babar A."/>
            <person name="Rosenke K."/>
        </authorList>
    </citation>
    <scope>NUCLEOTIDE SEQUENCE</scope>
    <source>
        <strain evidence="6">86</strain>
    </source>
</reference>
<dbReference type="Gene3D" id="1.10.10.10">
    <property type="entry name" value="Winged helix-like DNA-binding domain superfamily/Winged helix DNA-binding domain"/>
    <property type="match status" value="1"/>
</dbReference>
<keyword evidence="2" id="KW-0805">Transcription regulation</keyword>
<keyword evidence="4" id="KW-0804">Transcription</keyword>
<evidence type="ECO:0000256" key="1">
    <source>
        <dbReference type="ARBA" id="ARBA00009437"/>
    </source>
</evidence>